<reference evidence="2 3" key="1">
    <citation type="submission" date="2024-01" db="EMBL/GenBank/DDBJ databases">
        <authorList>
            <person name="Waweru B."/>
        </authorList>
    </citation>
    <scope>NUCLEOTIDE SEQUENCE [LARGE SCALE GENOMIC DNA]</scope>
</reference>
<proteinExistence type="inferred from homology"/>
<protein>
    <recommendedName>
        <fullName evidence="4">UDP-glycosyltransferase</fullName>
    </recommendedName>
</protein>
<dbReference type="Gene3D" id="3.40.50.2000">
    <property type="entry name" value="Glycogen Phosphorylase B"/>
    <property type="match status" value="1"/>
</dbReference>
<evidence type="ECO:0000313" key="2">
    <source>
        <dbReference type="EMBL" id="CAK7355693.1"/>
    </source>
</evidence>
<dbReference type="GO" id="GO:0080044">
    <property type="term" value="F:quercetin 7-O-glucosyltransferase activity"/>
    <property type="evidence" value="ECO:0007669"/>
    <property type="project" value="TreeGrafter"/>
</dbReference>
<evidence type="ECO:0008006" key="4">
    <source>
        <dbReference type="Google" id="ProtNLM"/>
    </source>
</evidence>
<dbReference type="GO" id="GO:0080043">
    <property type="term" value="F:quercetin 3-O-glucosyltransferase activity"/>
    <property type="evidence" value="ECO:0007669"/>
    <property type="project" value="TreeGrafter"/>
</dbReference>
<sequence>MSNPHVLVIPYPEQGHIIPLMELSQCLVGYGIKITFVNTEHNQERIGNASAWKMKGHIGDLIHLVSFSDGLESAEDRNKPGKRSETFLRLMPRKVEELIERINASDSNKISCILADQTIGWALELAERKVIKRAAFCSASAAMLVQGFSIPKLIEYGMIDRKVGLGFSTDENGIVPRGEIKNRVEQLLSSEEIKASALELKEMVMNSIKEGGSSCQNFKKFIEWIKT</sequence>
<dbReference type="PANTHER" id="PTHR11926:SF1555">
    <property type="entry name" value="UDP-GLYCOSYLTRANSFERASE 83A1-LIKE"/>
    <property type="match status" value="1"/>
</dbReference>
<name>A0AAV1SRE9_9ROSI</name>
<gene>
    <name evidence="2" type="ORF">DCAF_LOCUS25953</name>
</gene>
<accession>A0AAV1SRE9</accession>
<keyword evidence="3" id="KW-1185">Reference proteome</keyword>
<comment type="similarity">
    <text evidence="1">Belongs to the UDP-glycosyltransferase family.</text>
</comment>
<dbReference type="PANTHER" id="PTHR11926">
    <property type="entry name" value="GLUCOSYL/GLUCURONOSYL TRANSFERASES"/>
    <property type="match status" value="1"/>
</dbReference>
<evidence type="ECO:0000256" key="1">
    <source>
        <dbReference type="ARBA" id="ARBA00009995"/>
    </source>
</evidence>
<dbReference type="SUPFAM" id="SSF53756">
    <property type="entry name" value="UDP-Glycosyltransferase/glycogen phosphorylase"/>
    <property type="match status" value="2"/>
</dbReference>
<dbReference type="AlphaFoldDB" id="A0AAV1SRE9"/>
<comment type="caution">
    <text evidence="2">The sequence shown here is derived from an EMBL/GenBank/DDBJ whole genome shotgun (WGS) entry which is preliminary data.</text>
</comment>
<dbReference type="EMBL" id="CAWUPB010001196">
    <property type="protein sequence ID" value="CAK7355693.1"/>
    <property type="molecule type" value="Genomic_DNA"/>
</dbReference>
<organism evidence="2 3">
    <name type="scientific">Dovyalis caffra</name>
    <dbReference type="NCBI Taxonomy" id="77055"/>
    <lineage>
        <taxon>Eukaryota</taxon>
        <taxon>Viridiplantae</taxon>
        <taxon>Streptophyta</taxon>
        <taxon>Embryophyta</taxon>
        <taxon>Tracheophyta</taxon>
        <taxon>Spermatophyta</taxon>
        <taxon>Magnoliopsida</taxon>
        <taxon>eudicotyledons</taxon>
        <taxon>Gunneridae</taxon>
        <taxon>Pentapetalae</taxon>
        <taxon>rosids</taxon>
        <taxon>fabids</taxon>
        <taxon>Malpighiales</taxon>
        <taxon>Salicaceae</taxon>
        <taxon>Flacourtieae</taxon>
        <taxon>Dovyalis</taxon>
    </lineage>
</organism>
<dbReference type="Proteomes" id="UP001314170">
    <property type="component" value="Unassembled WGS sequence"/>
</dbReference>
<evidence type="ECO:0000313" key="3">
    <source>
        <dbReference type="Proteomes" id="UP001314170"/>
    </source>
</evidence>